<name>A0ABR4NMQ8_9SACH</name>
<evidence type="ECO:0000256" key="4">
    <source>
        <dbReference type="PROSITE-ProRule" id="PRU01161"/>
    </source>
</evidence>
<evidence type="ECO:0000256" key="2">
    <source>
        <dbReference type="ARBA" id="ARBA00022963"/>
    </source>
</evidence>
<comment type="subcellular location">
    <subcellularLocation>
        <location evidence="5">Membrane</location>
        <topology evidence="5">Single-pass membrane protein</topology>
    </subcellularLocation>
</comment>
<dbReference type="PROSITE" id="PS51635">
    <property type="entry name" value="PNPLA"/>
    <property type="match status" value="1"/>
</dbReference>
<keyword evidence="5" id="KW-0812">Transmembrane</keyword>
<dbReference type="InterPro" id="IPR016035">
    <property type="entry name" value="Acyl_Trfase/lysoPLipase"/>
</dbReference>
<feature type="active site" description="Proton acceptor" evidence="4">
    <location>
        <position position="450"/>
    </location>
</feature>
<dbReference type="Pfam" id="PF11815">
    <property type="entry name" value="DUF3336"/>
    <property type="match status" value="1"/>
</dbReference>
<dbReference type="CDD" id="cd07230">
    <property type="entry name" value="Pat_TGL4-5_like"/>
    <property type="match status" value="1"/>
</dbReference>
<keyword evidence="3 4" id="KW-0443">Lipid metabolism</keyword>
<keyword evidence="8" id="KW-1185">Reference proteome</keyword>
<dbReference type="SUPFAM" id="SSF52151">
    <property type="entry name" value="FabD/lysophospholipase-like"/>
    <property type="match status" value="1"/>
</dbReference>
<evidence type="ECO:0000256" key="5">
    <source>
        <dbReference type="RuleBase" id="RU362055"/>
    </source>
</evidence>
<keyword evidence="1 4" id="KW-0378">Hydrolase</keyword>
<dbReference type="InterPro" id="IPR002641">
    <property type="entry name" value="PNPLA_dom"/>
</dbReference>
<keyword evidence="5" id="KW-0472">Membrane</keyword>
<dbReference type="Pfam" id="PF01734">
    <property type="entry name" value="Patatin"/>
    <property type="match status" value="1"/>
</dbReference>
<dbReference type="Gene3D" id="3.40.1090.10">
    <property type="entry name" value="Cytosolic phospholipase A2 catalytic domain"/>
    <property type="match status" value="1"/>
</dbReference>
<gene>
    <name evidence="7" type="ORF">RNJ44_02170</name>
</gene>
<comment type="similarity">
    <text evidence="5">Belongs to the PLPL family.</text>
</comment>
<feature type="domain" description="PNPLA" evidence="6">
    <location>
        <begin position="260"/>
        <end position="463"/>
    </location>
</feature>
<comment type="function">
    <text evidence="5">Lipid hydrolase.</text>
</comment>
<proteinExistence type="inferred from homology"/>
<organism evidence="7 8">
    <name type="scientific">Nakaseomyces bracarensis</name>
    <dbReference type="NCBI Taxonomy" id="273131"/>
    <lineage>
        <taxon>Eukaryota</taxon>
        <taxon>Fungi</taxon>
        <taxon>Dikarya</taxon>
        <taxon>Ascomycota</taxon>
        <taxon>Saccharomycotina</taxon>
        <taxon>Saccharomycetes</taxon>
        <taxon>Saccharomycetales</taxon>
        <taxon>Saccharomycetaceae</taxon>
        <taxon>Nakaseomyces</taxon>
    </lineage>
</organism>
<evidence type="ECO:0000313" key="8">
    <source>
        <dbReference type="Proteomes" id="UP001623330"/>
    </source>
</evidence>
<evidence type="ECO:0000313" key="7">
    <source>
        <dbReference type="EMBL" id="KAL3229083.1"/>
    </source>
</evidence>
<evidence type="ECO:0000256" key="1">
    <source>
        <dbReference type="ARBA" id="ARBA00022801"/>
    </source>
</evidence>
<protein>
    <recommendedName>
        <fullName evidence="5">Patatin-like phospholipase domain-containing protein</fullName>
        <ecNumber evidence="5">3.1.1.-</ecNumber>
    </recommendedName>
</protein>
<dbReference type="PANTHER" id="PTHR14226:SF10">
    <property type="entry name" value="TRIACYLGLYCEROL LIPASE 4-RELATED"/>
    <property type="match status" value="1"/>
</dbReference>
<dbReference type="InterPro" id="IPR050301">
    <property type="entry name" value="NTE"/>
</dbReference>
<dbReference type="PANTHER" id="PTHR14226">
    <property type="entry name" value="NEUROPATHY TARGET ESTERASE/SWISS CHEESE D.MELANOGASTER"/>
    <property type="match status" value="1"/>
</dbReference>
<comment type="caution">
    <text evidence="7">The sequence shown here is derived from an EMBL/GenBank/DDBJ whole genome shotgun (WGS) entry which is preliminary data.</text>
</comment>
<evidence type="ECO:0000259" key="6">
    <source>
        <dbReference type="PROSITE" id="PS51635"/>
    </source>
</evidence>
<feature type="short sequence motif" description="GXSXG" evidence="4">
    <location>
        <begin position="291"/>
        <end position="295"/>
    </location>
</feature>
<dbReference type="EC" id="3.1.1.-" evidence="5"/>
<keyword evidence="5" id="KW-1133">Transmembrane helix</keyword>
<evidence type="ECO:0000256" key="3">
    <source>
        <dbReference type="ARBA" id="ARBA00023098"/>
    </source>
</evidence>
<dbReference type="Proteomes" id="UP001623330">
    <property type="component" value="Unassembled WGS sequence"/>
</dbReference>
<feature type="active site" description="Nucleophile" evidence="4">
    <location>
        <position position="293"/>
    </location>
</feature>
<feature type="transmembrane region" description="Helical" evidence="5">
    <location>
        <begin position="259"/>
        <end position="280"/>
    </location>
</feature>
<sequence>MVLTKRTLPVTEYLIGKYYEVEKYGAVLEDKSNDDGEKLEFETTEAVRDSDVEVSPEPKYEEIVAELRAQSNRGLCGEMDNDNRNTTSNESYIAGWSRALLTTMNQGVKYVTGKDLGTWRVEYQLKKKRQLARSYDDWKDISLQLDELTGKTKWKTEEESDLYDYKAVKELTLKMRQLREAEAYPELLYYIRTKWTRNFGNMGNVNLYRHTNHGTKKLIEEYLAESKLCIETLVSKSGFENDYLLGILQQTRRNIGKSALVLSGGATFGLFHIGVLAALFEADLIPRVISGTSAGAIVASIFCTHTTDEIPGLLENVLHMKFNIFWGDDDDEESQKENALVQIARFFKHGTWFDNKHLVDTMIRFLGDLTFREAYNRTGKILNISVSTASIFEQPRLLNNLTAPNVLIWSAVCASCAVPGIFPTCPLYEKDPTTGEKVIWGGSKSVRFMDGSVDNDLPISRLSEMFNVDHIIACQVNLHVYPFLKLSVSCVGGELQNESSARIKQHITKLCGYISDEMVHYLEILSEMGVAVTLCNKIRSVLSQQYSGNVTILPKLNMASNIDELLKNPTQHFLLKETTLGARATWPNIPFIRSNCTQEFILDKAIAYLKEQIIVSSSTDIPKQISYGALELVKLSNDPKKQNQEKKKTDDSFEDHYVLDDNLIENEPTNSTLLLRENAYTTVHHPLSANDNYLAPVAKKRRNHRKSEASTRHRSRYAVGSCSFSAGSTMKNNNTVHFKGSNSVSPQKIPYRFVKPVSKNSDGIVPRMRPSFEYFEEIGKQAT</sequence>
<accession>A0ABR4NMQ8</accession>
<dbReference type="EMBL" id="JBEVYD010000012">
    <property type="protein sequence ID" value="KAL3229083.1"/>
    <property type="molecule type" value="Genomic_DNA"/>
</dbReference>
<comment type="caution">
    <text evidence="4">Lacks conserved residue(s) required for the propagation of feature annotation.</text>
</comment>
<keyword evidence="2 4" id="KW-0442">Lipid degradation</keyword>
<reference evidence="7 8" key="1">
    <citation type="submission" date="2024-05" db="EMBL/GenBank/DDBJ databases">
        <title>Long read based assembly of the Candida bracarensis genome reveals expanded adhesin content.</title>
        <authorList>
            <person name="Marcet-Houben M."/>
            <person name="Ksiezopolska E."/>
            <person name="Gabaldon T."/>
        </authorList>
    </citation>
    <scope>NUCLEOTIDE SEQUENCE [LARGE SCALE GENOMIC DNA]</scope>
    <source>
        <strain evidence="7 8">CBM6</strain>
    </source>
</reference>
<dbReference type="InterPro" id="IPR021771">
    <property type="entry name" value="Triacylglycerol_lipase_N"/>
</dbReference>